<dbReference type="InterPro" id="IPR050272">
    <property type="entry name" value="Isochorismatase-like_hydrls"/>
</dbReference>
<dbReference type="Gene3D" id="3.40.50.850">
    <property type="entry name" value="Isochorismatase-like"/>
    <property type="match status" value="1"/>
</dbReference>
<keyword evidence="4" id="KW-1185">Reference proteome</keyword>
<evidence type="ECO:0000256" key="1">
    <source>
        <dbReference type="ARBA" id="ARBA00022801"/>
    </source>
</evidence>
<dbReference type="SUPFAM" id="SSF52499">
    <property type="entry name" value="Isochorismatase-like hydrolases"/>
    <property type="match status" value="1"/>
</dbReference>
<dbReference type="PATRIC" id="fig|1304275.5.peg.3431"/>
<gene>
    <name evidence="3" type="ORF">C41B8_16754</name>
</gene>
<dbReference type="PANTHER" id="PTHR43540">
    <property type="entry name" value="PEROXYUREIDOACRYLATE/UREIDOACRYLATE AMIDOHYDROLASE-RELATED"/>
    <property type="match status" value="1"/>
</dbReference>
<dbReference type="Proteomes" id="UP000028302">
    <property type="component" value="Unassembled WGS sequence"/>
</dbReference>
<dbReference type="EMBL" id="APNK01000040">
    <property type="protein sequence ID" value="KEZ76083.1"/>
    <property type="molecule type" value="Genomic_DNA"/>
</dbReference>
<sequence length="188" mass="20427">MQLNSGHTALLSIDLQQGIVGRELAPRSGEQVVADTRALAARFRQAGALVINVRVSWHDDLGDTPPANVDEPLQLPEGGVPADFVRFVDGVMQPGDLEIVKRQWGAFHGTELDLQLRRRGISTLVIGGIATNFGVESTVRDAWEHGYDVVVPEDLCATMSKPMHDMAIAKIFPRLARVTNAAALELID</sequence>
<name>A0A084IH99_SALHC</name>
<evidence type="ECO:0000313" key="3">
    <source>
        <dbReference type="EMBL" id="KEZ76083.1"/>
    </source>
</evidence>
<dbReference type="AlphaFoldDB" id="A0A084IH99"/>
<dbReference type="OrthoDB" id="9791276at2"/>
<comment type="caution">
    <text evidence="3">The sequence shown here is derived from an EMBL/GenBank/DDBJ whole genome shotgun (WGS) entry which is preliminary data.</text>
</comment>
<organism evidence="3 4">
    <name type="scientific">Salinisphaera hydrothermalis (strain C41B8)</name>
    <dbReference type="NCBI Taxonomy" id="1304275"/>
    <lineage>
        <taxon>Bacteria</taxon>
        <taxon>Pseudomonadati</taxon>
        <taxon>Pseudomonadota</taxon>
        <taxon>Gammaproteobacteria</taxon>
        <taxon>Salinisphaerales</taxon>
        <taxon>Salinisphaeraceae</taxon>
        <taxon>Salinisphaera</taxon>
    </lineage>
</organism>
<dbReference type="InterPro" id="IPR000868">
    <property type="entry name" value="Isochorismatase-like_dom"/>
</dbReference>
<evidence type="ECO:0000313" key="4">
    <source>
        <dbReference type="Proteomes" id="UP000028302"/>
    </source>
</evidence>
<dbReference type="NCBIfam" id="NF008517">
    <property type="entry name" value="PRK11440.1"/>
    <property type="match status" value="1"/>
</dbReference>
<proteinExistence type="predicted"/>
<dbReference type="InterPro" id="IPR036380">
    <property type="entry name" value="Isochorismatase-like_sf"/>
</dbReference>
<protein>
    <submittedName>
        <fullName evidence="3">Isochorismatase hydrolase</fullName>
    </submittedName>
</protein>
<feature type="domain" description="Isochorismatase-like" evidence="2">
    <location>
        <begin position="8"/>
        <end position="182"/>
    </location>
</feature>
<dbReference type="GO" id="GO:0016787">
    <property type="term" value="F:hydrolase activity"/>
    <property type="evidence" value="ECO:0007669"/>
    <property type="project" value="UniProtKB-KW"/>
</dbReference>
<dbReference type="eggNOG" id="COG1335">
    <property type="taxonomic scope" value="Bacteria"/>
</dbReference>
<reference evidence="3 4" key="1">
    <citation type="submission" date="2013-03" db="EMBL/GenBank/DDBJ databases">
        <title>Salinisphaera hydrothermalis C41B8 Genome Sequencing.</title>
        <authorList>
            <person name="Li C."/>
            <person name="Lai Q."/>
            <person name="Shao Z."/>
        </authorList>
    </citation>
    <scope>NUCLEOTIDE SEQUENCE [LARGE SCALE GENOMIC DNA]</scope>
    <source>
        <strain evidence="3 4">C41B8</strain>
    </source>
</reference>
<evidence type="ECO:0000259" key="2">
    <source>
        <dbReference type="Pfam" id="PF00857"/>
    </source>
</evidence>
<dbReference type="Pfam" id="PF00857">
    <property type="entry name" value="Isochorismatase"/>
    <property type="match status" value="1"/>
</dbReference>
<dbReference type="RefSeq" id="WP_037340856.1">
    <property type="nucleotide sequence ID" value="NZ_APNK01000040.1"/>
</dbReference>
<accession>A0A084IH99</accession>
<keyword evidence="1 3" id="KW-0378">Hydrolase</keyword>
<dbReference type="CDD" id="cd00431">
    <property type="entry name" value="cysteine_hydrolases"/>
    <property type="match status" value="1"/>
</dbReference>
<dbReference type="PANTHER" id="PTHR43540:SF7">
    <property type="entry name" value="ISOCHORISMATASE FAMILY PROTEIN YECD"/>
    <property type="match status" value="1"/>
</dbReference>
<dbReference type="STRING" id="1304275.C41B8_16754"/>